<comment type="caution">
    <text evidence="8">The sequence shown here is derived from an EMBL/GenBank/DDBJ whole genome shotgun (WGS) entry which is preliminary data.</text>
</comment>
<dbReference type="GO" id="GO:0022627">
    <property type="term" value="C:cytosolic small ribosomal subunit"/>
    <property type="evidence" value="ECO:0007669"/>
    <property type="project" value="TreeGrafter"/>
</dbReference>
<dbReference type="Proteomes" id="UP000018291">
    <property type="component" value="Unassembled WGS sequence"/>
</dbReference>
<dbReference type="CDD" id="cd01425">
    <property type="entry name" value="RPS2"/>
    <property type="match status" value="1"/>
</dbReference>
<dbReference type="PRINTS" id="PR00395">
    <property type="entry name" value="RIBOSOMALS2"/>
</dbReference>
<dbReference type="GO" id="GO:0006412">
    <property type="term" value="P:translation"/>
    <property type="evidence" value="ECO:0007669"/>
    <property type="project" value="UniProtKB-UniRule"/>
</dbReference>
<evidence type="ECO:0000256" key="3">
    <source>
        <dbReference type="ARBA" id="ARBA00023274"/>
    </source>
</evidence>
<keyword evidence="3 5" id="KW-0687">Ribonucleoprotein</keyword>
<dbReference type="eggNOG" id="COG0052">
    <property type="taxonomic scope" value="Bacteria"/>
</dbReference>
<dbReference type="STRING" id="1229780.BN381_330051"/>
<protein>
    <recommendedName>
        <fullName evidence="4 5">Small ribosomal subunit protein uS2</fullName>
    </recommendedName>
</protein>
<dbReference type="GO" id="GO:0003735">
    <property type="term" value="F:structural constituent of ribosome"/>
    <property type="evidence" value="ECO:0007669"/>
    <property type="project" value="InterPro"/>
</dbReference>
<dbReference type="HOGENOM" id="CLU_040318_2_3_11"/>
<evidence type="ECO:0000256" key="7">
    <source>
        <dbReference type="SAM" id="MobiDB-lite"/>
    </source>
</evidence>
<dbReference type="HAMAP" id="MF_00291_B">
    <property type="entry name" value="Ribosomal_uS2_B"/>
    <property type="match status" value="1"/>
</dbReference>
<gene>
    <name evidence="5 8" type="primary">rpsB</name>
    <name evidence="8" type="ORF">BN381_330051</name>
</gene>
<dbReference type="PROSITE" id="PS00963">
    <property type="entry name" value="RIBOSOMAL_S2_2"/>
    <property type="match status" value="1"/>
</dbReference>
<sequence>MAPVVTMKELLDAGVHFGHQTRRWNPKMQRFIYGERNGIYLIDLRQTLERVRDSYIFVRDLVADGGSVMFIGTKKQAQDSVQSYAERCGMPYVNERWLGGMLTNFETISKRIKKMKEYQRMRDSGEFEAMPKKEALLLTRELAKLERYLGGIRDLESLPDAVFILDTKKEDIAVTEANKLGLPIVAVVDTNCDPDIITYVIPGNDDAIRSGSLMSRVISDAVNEGRQIRNKRGHGDPSPASAPETPKPIERTPEEKAAHQAAQDQARNEAAAQAAERERRLSEPKATPAAAEQSAEPAAAEEPAPTAVVADSTSSTEEA</sequence>
<dbReference type="RefSeq" id="WP_012227593.1">
    <property type="nucleotide sequence ID" value="NZ_HG422565.1"/>
</dbReference>
<keyword evidence="2 5" id="KW-0689">Ribosomal protein</keyword>
<dbReference type="OrthoDB" id="9808036at2"/>
<evidence type="ECO:0000256" key="6">
    <source>
        <dbReference type="RuleBase" id="RU003631"/>
    </source>
</evidence>
<dbReference type="PROSITE" id="PS00962">
    <property type="entry name" value="RIBOSOMAL_S2_1"/>
    <property type="match status" value="1"/>
</dbReference>
<feature type="compositionally biased region" description="Basic and acidic residues" evidence="7">
    <location>
        <begin position="247"/>
        <end position="258"/>
    </location>
</feature>
<comment type="similarity">
    <text evidence="1 5 6">Belongs to the universal ribosomal protein uS2 family.</text>
</comment>
<dbReference type="SUPFAM" id="SSF52313">
    <property type="entry name" value="Ribosomal protein S2"/>
    <property type="match status" value="1"/>
</dbReference>
<dbReference type="EMBL" id="CANL01000027">
    <property type="protein sequence ID" value="CCM64066.1"/>
    <property type="molecule type" value="Genomic_DNA"/>
</dbReference>
<organism evidence="8 9">
    <name type="scientific">Candidatus Neomicrothrix parvicella RN1</name>
    <dbReference type="NCBI Taxonomy" id="1229780"/>
    <lineage>
        <taxon>Bacteria</taxon>
        <taxon>Bacillati</taxon>
        <taxon>Actinomycetota</taxon>
        <taxon>Acidimicrobiia</taxon>
        <taxon>Acidimicrobiales</taxon>
        <taxon>Microthrixaceae</taxon>
        <taxon>Candidatus Neomicrothrix</taxon>
    </lineage>
</organism>
<dbReference type="InterPro" id="IPR018130">
    <property type="entry name" value="Ribosomal_uS2_CS"/>
</dbReference>
<dbReference type="Gene3D" id="1.10.287.610">
    <property type="entry name" value="Helix hairpin bin"/>
    <property type="match status" value="1"/>
</dbReference>
<evidence type="ECO:0000256" key="4">
    <source>
        <dbReference type="ARBA" id="ARBA00035256"/>
    </source>
</evidence>
<evidence type="ECO:0000313" key="8">
    <source>
        <dbReference type="EMBL" id="CCM64066.1"/>
    </source>
</evidence>
<dbReference type="Gene3D" id="3.40.50.10490">
    <property type="entry name" value="Glucose-6-phosphate isomerase like protein, domain 1"/>
    <property type="match status" value="1"/>
</dbReference>
<evidence type="ECO:0000313" key="9">
    <source>
        <dbReference type="Proteomes" id="UP000018291"/>
    </source>
</evidence>
<dbReference type="NCBIfam" id="TIGR01011">
    <property type="entry name" value="rpsB_bact"/>
    <property type="match status" value="1"/>
</dbReference>
<dbReference type="InterPro" id="IPR023591">
    <property type="entry name" value="Ribosomal_uS2_flav_dom_sf"/>
</dbReference>
<keyword evidence="9" id="KW-1185">Reference proteome</keyword>
<feature type="compositionally biased region" description="Low complexity" evidence="7">
    <location>
        <begin position="286"/>
        <end position="310"/>
    </location>
</feature>
<dbReference type="PANTHER" id="PTHR12534:SF0">
    <property type="entry name" value="SMALL RIBOSOMAL SUBUNIT PROTEIN US2M"/>
    <property type="match status" value="1"/>
</dbReference>
<dbReference type="InterPro" id="IPR005706">
    <property type="entry name" value="Ribosomal_uS2_bac/mit/plastid"/>
</dbReference>
<dbReference type="InterPro" id="IPR001865">
    <property type="entry name" value="Ribosomal_uS2"/>
</dbReference>
<evidence type="ECO:0000256" key="5">
    <source>
        <dbReference type="HAMAP-Rule" id="MF_00291"/>
    </source>
</evidence>
<dbReference type="PANTHER" id="PTHR12534">
    <property type="entry name" value="30S RIBOSOMAL PROTEIN S2 PROKARYOTIC AND ORGANELLAR"/>
    <property type="match status" value="1"/>
</dbReference>
<dbReference type="Pfam" id="PF00318">
    <property type="entry name" value="Ribosomal_S2"/>
    <property type="match status" value="1"/>
</dbReference>
<evidence type="ECO:0000256" key="1">
    <source>
        <dbReference type="ARBA" id="ARBA00006242"/>
    </source>
</evidence>
<feature type="region of interest" description="Disordered" evidence="7">
    <location>
        <begin position="224"/>
        <end position="319"/>
    </location>
</feature>
<reference evidence="8 9" key="1">
    <citation type="journal article" date="2013" name="ISME J.">
        <title>Metabolic model for the filamentous 'Candidatus Microthrix parvicella' based on genomic and metagenomic analyses.</title>
        <authorList>
            <person name="Jon McIlroy S."/>
            <person name="Kristiansen R."/>
            <person name="Albertsen M."/>
            <person name="Michael Karst S."/>
            <person name="Rossetti S."/>
            <person name="Lund Nielsen J."/>
            <person name="Tandoi V."/>
            <person name="James Seviour R."/>
            <person name="Nielsen P.H."/>
        </authorList>
    </citation>
    <scope>NUCLEOTIDE SEQUENCE [LARGE SCALE GENOMIC DNA]</scope>
    <source>
        <strain evidence="8 9">RN1</strain>
    </source>
</reference>
<accession>R4Z428</accession>
<evidence type="ECO:0000256" key="2">
    <source>
        <dbReference type="ARBA" id="ARBA00022980"/>
    </source>
</evidence>
<feature type="compositionally biased region" description="Low complexity" evidence="7">
    <location>
        <begin position="260"/>
        <end position="274"/>
    </location>
</feature>
<dbReference type="FunFam" id="1.10.287.610:FF:000001">
    <property type="entry name" value="30S ribosomal protein S2"/>
    <property type="match status" value="1"/>
</dbReference>
<dbReference type="AlphaFoldDB" id="R4Z428"/>
<proteinExistence type="inferred from homology"/>
<name>R4Z428_9ACTN</name>